<dbReference type="SMART" id="SM00052">
    <property type="entry name" value="EAL"/>
    <property type="match status" value="1"/>
</dbReference>
<sequence>MKRSQGKKSRHVCVQEGVLNRITSRIRKSLELQEILTTTVEEVRAFLNTERVKIYRFHPDGSGEVIAESIHGKRLPSLLGLHFPADDIPPQAREMFVKTRQRIIVDVVAQRKALNQLDSLDGESLLVEDIRYYPIDPCHAQYLSNMGVSSSLTLPILYQNQLWGLLVSHHSKPRQICHKELEVVQMLVDQLSIGISQSNLLKQTRQQVQHEATLNQISCLLHSPASVAEIRQTVLEEIVKALQGSGGRLYITAEPTGKPAQLYTYGEQPYCELEESSYWQQIMGFPQTSPNQQYSYEELRVRNFPVTKNLGSLSDHSTHSPKLPYLRTISDLYQEPQFELVSAFTATTIRSILIMPLQYRQDCVGCFTIFRNEIETETLWAGRLNHDERNIRPRESFAAWREIKQGQAQEWSLNEVKLAQALGNHLYMAVMQRRVEDMFRHQASHDPLTGLPNRILFEDRLSLFLAQAYRRGEMLAVAFLDLDRFKTINDTLGHAVGDALLQSVAQRLLGCLREGDTIARWGGDEFTLLLPRISCPEEVAKLAQRILSSFKSPYRIGDRELHITTSIGIALAPYDGEDTETLLKNADATMYRAKQQGKDNFQLYAPEMNKKALEQLVLANHLYKALNRDEFLLHYQPQLNLKTGQIVALEALIRWQHPELGLVSPNQFIPLAEETGLIGAIGEWVLQAACTQNRAWQLAGLPPMRIAVNLSARQFQQKISKTIARVLAETGLDPSYLEVEITESIAMHDVNFTICVLQELQDMGVYIAMDDFGTGYSSLATLRRFPLHTLKVAREFVNDITTDQKDAAIIKSIVALGHGLELNVIAEGVETPEQLKFLHAVKCDGMQGYLFSKPLSANAVTQFCQQQSGSGIAQSLFSQKLEFSVTRYRDRDLQN</sequence>
<feature type="domain" description="Phytochrome chromophore attachment site" evidence="5">
    <location>
        <begin position="31"/>
        <end position="190"/>
    </location>
</feature>
<dbReference type="SMART" id="SM00065">
    <property type="entry name" value="GAF"/>
    <property type="match status" value="2"/>
</dbReference>
<dbReference type="InterPro" id="IPR001633">
    <property type="entry name" value="EAL_dom"/>
</dbReference>
<dbReference type="EMBL" id="JADEWN010000085">
    <property type="protein sequence ID" value="MBE9193282.1"/>
    <property type="molecule type" value="Genomic_DNA"/>
</dbReference>
<keyword evidence="4" id="KW-0675">Receptor</keyword>
<proteinExistence type="predicted"/>
<evidence type="ECO:0000256" key="2">
    <source>
        <dbReference type="ARBA" id="ARBA00022606"/>
    </source>
</evidence>
<keyword evidence="9" id="KW-1185">Reference proteome</keyword>
<dbReference type="Gene3D" id="3.30.70.270">
    <property type="match status" value="1"/>
</dbReference>
<dbReference type="SMART" id="SM00267">
    <property type="entry name" value="GGDEF"/>
    <property type="match status" value="1"/>
</dbReference>
<dbReference type="SUPFAM" id="SSF141868">
    <property type="entry name" value="EAL domain-like"/>
    <property type="match status" value="1"/>
</dbReference>
<dbReference type="Pfam" id="PF00360">
    <property type="entry name" value="PHY"/>
    <property type="match status" value="1"/>
</dbReference>
<keyword evidence="2" id="KW-0716">Sensory transduction</keyword>
<evidence type="ECO:0000313" key="9">
    <source>
        <dbReference type="Proteomes" id="UP000651156"/>
    </source>
</evidence>
<dbReference type="PROSITE" id="PS50046">
    <property type="entry name" value="PHYTOCHROME_2"/>
    <property type="match status" value="1"/>
</dbReference>
<dbReference type="Gene3D" id="3.30.450.40">
    <property type="match status" value="2"/>
</dbReference>
<dbReference type="InterPro" id="IPR003018">
    <property type="entry name" value="GAF"/>
</dbReference>
<dbReference type="InterPro" id="IPR013515">
    <property type="entry name" value="Phytochrome_cen-reg"/>
</dbReference>
<accession>A0ABR9UYB9</accession>
<dbReference type="InterPro" id="IPR043128">
    <property type="entry name" value="Rev_trsase/Diguanyl_cyclase"/>
</dbReference>
<dbReference type="InterPro" id="IPR000160">
    <property type="entry name" value="GGDEF_dom"/>
</dbReference>
<name>A0ABR9UYB9_9CHRO</name>
<evidence type="ECO:0000259" key="7">
    <source>
        <dbReference type="PROSITE" id="PS50887"/>
    </source>
</evidence>
<evidence type="ECO:0000259" key="5">
    <source>
        <dbReference type="PROSITE" id="PS50046"/>
    </source>
</evidence>
<dbReference type="PANTHER" id="PTHR44757:SF2">
    <property type="entry name" value="BIOFILM ARCHITECTURE MAINTENANCE PROTEIN MBAA"/>
    <property type="match status" value="1"/>
</dbReference>
<dbReference type="InterPro" id="IPR029787">
    <property type="entry name" value="Nucleotide_cyclase"/>
</dbReference>
<dbReference type="PROSITE" id="PS50883">
    <property type="entry name" value="EAL"/>
    <property type="match status" value="1"/>
</dbReference>
<dbReference type="PANTHER" id="PTHR44757">
    <property type="entry name" value="DIGUANYLATE CYCLASE DGCP"/>
    <property type="match status" value="1"/>
</dbReference>
<dbReference type="Pfam" id="PF00990">
    <property type="entry name" value="GGDEF"/>
    <property type="match status" value="1"/>
</dbReference>
<protein>
    <submittedName>
        <fullName evidence="8">EAL domain-containing protein</fullName>
    </submittedName>
</protein>
<dbReference type="InterPro" id="IPR035919">
    <property type="entry name" value="EAL_sf"/>
</dbReference>
<evidence type="ECO:0000259" key="6">
    <source>
        <dbReference type="PROSITE" id="PS50883"/>
    </source>
</evidence>
<dbReference type="InterPro" id="IPR001294">
    <property type="entry name" value="Phytochrome"/>
</dbReference>
<evidence type="ECO:0000256" key="4">
    <source>
        <dbReference type="ARBA" id="ARBA00023170"/>
    </source>
</evidence>
<dbReference type="InterPro" id="IPR016132">
    <property type="entry name" value="Phyto_chromo_attachment"/>
</dbReference>
<keyword evidence="1" id="KW-0600">Photoreceptor protein</keyword>
<feature type="domain" description="GGDEF" evidence="7">
    <location>
        <begin position="473"/>
        <end position="606"/>
    </location>
</feature>
<feature type="domain" description="EAL" evidence="6">
    <location>
        <begin position="615"/>
        <end position="868"/>
    </location>
</feature>
<dbReference type="Pfam" id="PF01590">
    <property type="entry name" value="GAF"/>
    <property type="match status" value="1"/>
</dbReference>
<gene>
    <name evidence="8" type="ORF">IQ230_23645</name>
</gene>
<dbReference type="CDD" id="cd01949">
    <property type="entry name" value="GGDEF"/>
    <property type="match status" value="1"/>
</dbReference>
<dbReference type="SUPFAM" id="SSF55781">
    <property type="entry name" value="GAF domain-like"/>
    <property type="match status" value="2"/>
</dbReference>
<dbReference type="Pfam" id="PF00563">
    <property type="entry name" value="EAL"/>
    <property type="match status" value="1"/>
</dbReference>
<dbReference type="PRINTS" id="PR01033">
    <property type="entry name" value="PHYTOCHROME"/>
</dbReference>
<dbReference type="InterPro" id="IPR052155">
    <property type="entry name" value="Biofilm_reg_signaling"/>
</dbReference>
<dbReference type="Proteomes" id="UP000651156">
    <property type="component" value="Unassembled WGS sequence"/>
</dbReference>
<dbReference type="CDD" id="cd01948">
    <property type="entry name" value="EAL"/>
    <property type="match status" value="1"/>
</dbReference>
<dbReference type="Gene3D" id="3.20.20.450">
    <property type="entry name" value="EAL domain"/>
    <property type="match status" value="1"/>
</dbReference>
<evidence type="ECO:0000256" key="1">
    <source>
        <dbReference type="ARBA" id="ARBA00022543"/>
    </source>
</evidence>
<comment type="caution">
    <text evidence="8">The sequence shown here is derived from an EMBL/GenBank/DDBJ whole genome shotgun (WGS) entry which is preliminary data.</text>
</comment>
<dbReference type="SUPFAM" id="SSF55073">
    <property type="entry name" value="Nucleotide cyclase"/>
    <property type="match status" value="1"/>
</dbReference>
<dbReference type="NCBIfam" id="TIGR00254">
    <property type="entry name" value="GGDEF"/>
    <property type="match status" value="1"/>
</dbReference>
<dbReference type="InterPro" id="IPR029016">
    <property type="entry name" value="GAF-like_dom_sf"/>
</dbReference>
<evidence type="ECO:0000256" key="3">
    <source>
        <dbReference type="ARBA" id="ARBA00022991"/>
    </source>
</evidence>
<evidence type="ECO:0000313" key="8">
    <source>
        <dbReference type="EMBL" id="MBE9193282.1"/>
    </source>
</evidence>
<dbReference type="RefSeq" id="WP_193934671.1">
    <property type="nucleotide sequence ID" value="NZ_CAWPMZ010000134.1"/>
</dbReference>
<keyword evidence="3" id="KW-0157">Chromophore</keyword>
<reference evidence="8 9" key="1">
    <citation type="submission" date="2020-10" db="EMBL/GenBank/DDBJ databases">
        <authorList>
            <person name="Castelo-Branco R."/>
            <person name="Eusebio N."/>
            <person name="Adriana R."/>
            <person name="Vieira A."/>
            <person name="Brugerolle De Fraissinette N."/>
            <person name="Rezende De Castro R."/>
            <person name="Schneider M.P."/>
            <person name="Vasconcelos V."/>
            <person name="Leao P.N."/>
        </authorList>
    </citation>
    <scope>NUCLEOTIDE SEQUENCE [LARGE SCALE GENOMIC DNA]</scope>
    <source>
        <strain evidence="8 9">LEGE 06123</strain>
    </source>
</reference>
<organism evidence="8 9">
    <name type="scientific">Gloeocapsopsis crepidinum LEGE 06123</name>
    <dbReference type="NCBI Taxonomy" id="588587"/>
    <lineage>
        <taxon>Bacteria</taxon>
        <taxon>Bacillati</taxon>
        <taxon>Cyanobacteriota</taxon>
        <taxon>Cyanophyceae</taxon>
        <taxon>Oscillatoriophycideae</taxon>
        <taxon>Chroococcales</taxon>
        <taxon>Chroococcaceae</taxon>
        <taxon>Gloeocapsopsis</taxon>
    </lineage>
</organism>
<dbReference type="PROSITE" id="PS50887">
    <property type="entry name" value="GGDEF"/>
    <property type="match status" value="1"/>
</dbReference>